<dbReference type="PANTHER" id="PTHR11851:SF224">
    <property type="entry name" value="PROCESSING PROTEASE"/>
    <property type="match status" value="1"/>
</dbReference>
<dbReference type="Pfam" id="PF05193">
    <property type="entry name" value="Peptidase_M16_C"/>
    <property type="match status" value="1"/>
</dbReference>
<sequence length="425" mass="47192">MPARRWQLSNGLPVVAVTGVEQPVLKVELIVDAGRPFEPRKLISALTDDLLTEGTRHRSAAEVEAFFEHFGTSLRQPDLMDTNNLSLSTIHRRAAEVLPVMAEVAISPSFSVEGFERMLRRRKQNLRENLADNDTLAYRLITEAIFGSHHPYGYNSYLDSFEGIGPEDLVAFHRQTYHAGNATLFVAGNVTPAIEKLLDETFGQMPSGGSVPAPTLLAKPTQPRLLQLSRPRAQQSMIRRGRSGIQITNPDYPGLVVLDTVFGGYFGSRLMRNIREEKGFTYGIESDLEVYRFDGTFGVSADVANESLVEVRREIDLEVEKLLQDPVPAPELDMVRAYLSGNIAMGLDGVLGHAYRYRAALIKDYDANDYLQRLEDTVLHITPAELQDLAQRYLCPGQDSEVIVGGAPPVDGVEMVLDVERPLDV</sequence>
<gene>
    <name evidence="2" type="ORF">H9S92_10390</name>
</gene>
<proteinExistence type="predicted"/>
<protein>
    <submittedName>
        <fullName evidence="2">Insulinase family protein</fullName>
    </submittedName>
</protein>
<dbReference type="GO" id="GO:0046872">
    <property type="term" value="F:metal ion binding"/>
    <property type="evidence" value="ECO:0007669"/>
    <property type="project" value="InterPro"/>
</dbReference>
<dbReference type="InterPro" id="IPR007863">
    <property type="entry name" value="Peptidase_M16_C"/>
</dbReference>
<dbReference type="SUPFAM" id="SSF63411">
    <property type="entry name" value="LuxS/MPP-like metallohydrolase"/>
    <property type="match status" value="2"/>
</dbReference>
<organism evidence="2 3">
    <name type="scientific">Neolewinella lacunae</name>
    <dbReference type="NCBI Taxonomy" id="1517758"/>
    <lineage>
        <taxon>Bacteria</taxon>
        <taxon>Pseudomonadati</taxon>
        <taxon>Bacteroidota</taxon>
        <taxon>Saprospiria</taxon>
        <taxon>Saprospirales</taxon>
        <taxon>Lewinellaceae</taxon>
        <taxon>Neolewinella</taxon>
    </lineage>
</organism>
<comment type="caution">
    <text evidence="2">The sequence shown here is derived from an EMBL/GenBank/DDBJ whole genome shotgun (WGS) entry which is preliminary data.</text>
</comment>
<accession>A0A923PI95</accession>
<dbReference type="AlphaFoldDB" id="A0A923PI95"/>
<reference evidence="2" key="1">
    <citation type="submission" date="2020-08" db="EMBL/GenBank/DDBJ databases">
        <title>Lewinella bacteria from marine environments.</title>
        <authorList>
            <person name="Zhong Y."/>
        </authorList>
    </citation>
    <scope>NUCLEOTIDE SEQUENCE</scope>
    <source>
        <strain evidence="2">KCTC 42187</strain>
    </source>
</reference>
<keyword evidence="3" id="KW-1185">Reference proteome</keyword>
<feature type="domain" description="Peptidase M16 C-terminal" evidence="1">
    <location>
        <begin position="166"/>
        <end position="337"/>
    </location>
</feature>
<dbReference type="InterPro" id="IPR011249">
    <property type="entry name" value="Metalloenz_LuxS/M16"/>
</dbReference>
<dbReference type="EMBL" id="JACSIT010000100">
    <property type="protein sequence ID" value="MBC6994575.1"/>
    <property type="molecule type" value="Genomic_DNA"/>
</dbReference>
<dbReference type="PANTHER" id="PTHR11851">
    <property type="entry name" value="METALLOPROTEASE"/>
    <property type="match status" value="1"/>
</dbReference>
<evidence type="ECO:0000313" key="2">
    <source>
        <dbReference type="EMBL" id="MBC6994575.1"/>
    </source>
</evidence>
<name>A0A923PI95_9BACT</name>
<evidence type="ECO:0000313" key="3">
    <source>
        <dbReference type="Proteomes" id="UP000650081"/>
    </source>
</evidence>
<dbReference type="Gene3D" id="3.30.830.10">
    <property type="entry name" value="Metalloenzyme, LuxS/M16 peptidase-like"/>
    <property type="match status" value="2"/>
</dbReference>
<dbReference type="Proteomes" id="UP000650081">
    <property type="component" value="Unassembled WGS sequence"/>
</dbReference>
<evidence type="ECO:0000259" key="1">
    <source>
        <dbReference type="Pfam" id="PF05193"/>
    </source>
</evidence>
<dbReference type="RefSeq" id="WP_187466645.1">
    <property type="nucleotide sequence ID" value="NZ_JACSIT010000100.1"/>
</dbReference>
<dbReference type="InterPro" id="IPR050361">
    <property type="entry name" value="MPP/UQCRC_Complex"/>
</dbReference>